<dbReference type="InterPro" id="IPR050746">
    <property type="entry name" value="DAACS"/>
</dbReference>
<dbReference type="GO" id="GO:0005886">
    <property type="term" value="C:plasma membrane"/>
    <property type="evidence" value="ECO:0007669"/>
    <property type="project" value="TreeGrafter"/>
</dbReference>
<dbReference type="PANTHER" id="PTHR11958:SF63">
    <property type="entry name" value="AMINO ACID TRANSPORTER"/>
    <property type="match status" value="1"/>
</dbReference>
<protein>
    <recommendedName>
        <fullName evidence="6">Amino acid transporter</fullName>
    </recommendedName>
</protein>
<dbReference type="GO" id="GO:0015501">
    <property type="term" value="F:glutamate:sodium symporter activity"/>
    <property type="evidence" value="ECO:0007669"/>
    <property type="project" value="TreeGrafter"/>
</dbReference>
<comment type="subcellular location">
    <subcellularLocation>
        <location evidence="1 6">Membrane</location>
        <topology evidence="1 6">Multi-pass membrane protein</topology>
    </subcellularLocation>
</comment>
<dbReference type="Gene3D" id="3.90.550.10">
    <property type="entry name" value="Spore Coat Polysaccharide Biosynthesis Protein SpsA, Chain A"/>
    <property type="match status" value="1"/>
</dbReference>
<sequence>MVLPSASTRRPPQQLASESLLHDSMVEQNLQPVKFAYAWYLADDDEDIACAILVSASIVKETAPRHQADLVVVYNTDIPGKERFRRMGIKMVQVSAAAAKGESQWKESFLKLRVAELFQYERVIYFDADAFPLGSLENLFDIAQFPVELAAPRAYWLQQPFVQSGGPMVLDPRKLFFDRDFSVPMNKSVGMLDSEMDWVNSHFRDKADVLDGFYALLIGEWCATDGIYQYWQKYFQKSPEWVMQNAVMVHFIADWKPWRITSASRLHDKCPEAQPQLLQVFQRWWDAKAVASRIGEKLPWQGVGTRILYQETFRAWDTVVRSACDIVEADAFRPIGVSIPMAADGHECTAEVVEDPQKPAQSCPLARSFRHCEALRVLIGVFIGLAVGLVLSLAADLPAESEILQILAFPGKLWLKALKCVVLPMIFCGMVHSMVMMRELPAARSAAIWVIGLYTATTVFSAMEGVAISWTLLRTSLKPVEAALAKETGLEKMSMLDTVLNIFDQLVPKNVVKDAAQNHLISVILMAIIVGILLRVKRDDGRRSIFLDLLDEINEVVTRCINVLIWLSPLGVGSLVCSSAARFDLAHLGTAVALLVAAVLCVAGVHMFVFCALLLTLGAGRNPIRFFINCLPQLLTALGSSSSAAALPLSISVAIDKNGLSPHIAKFVLSLGATINMDGTTAYLICATSFLAALQGITLTAGDYASMVLMATLCSMGSAPVPSGSLVLLTTLLTSLNIPVTETFGLITAVDWLLDRVRTCVNVYGDAVVAAVVDKKMEGRNPKQELFTPV</sequence>
<feature type="transmembrane region" description="Helical" evidence="6">
    <location>
        <begin position="447"/>
        <end position="470"/>
    </location>
</feature>
<dbReference type="PANTHER" id="PTHR11958">
    <property type="entry name" value="SODIUM/DICARBOXYLATE SYMPORTER-RELATED"/>
    <property type="match status" value="1"/>
</dbReference>
<dbReference type="PRINTS" id="PR00173">
    <property type="entry name" value="EDTRNSPORT"/>
</dbReference>
<dbReference type="InterPro" id="IPR029044">
    <property type="entry name" value="Nucleotide-diphossugar_trans"/>
</dbReference>
<keyword evidence="3 6" id="KW-0812">Transmembrane</keyword>
<dbReference type="InterPro" id="IPR001991">
    <property type="entry name" value="Na-dicarboxylate_symporter"/>
</dbReference>
<comment type="similarity">
    <text evidence="6">Belongs to the dicarboxylate/amino acid:cation symporter (DAACS) (TC 2.A.23) family.</text>
</comment>
<feature type="transmembrane region" description="Helical" evidence="6">
    <location>
        <begin position="516"/>
        <end position="536"/>
    </location>
</feature>
<evidence type="ECO:0000256" key="6">
    <source>
        <dbReference type="RuleBase" id="RU361216"/>
    </source>
</evidence>
<dbReference type="Pfam" id="PF00375">
    <property type="entry name" value="SDF"/>
    <property type="match status" value="1"/>
</dbReference>
<feature type="transmembrane region" description="Helical" evidence="6">
    <location>
        <begin position="414"/>
        <end position="435"/>
    </location>
</feature>
<dbReference type="InterPro" id="IPR036458">
    <property type="entry name" value="Na:dicarbo_symporter_sf"/>
</dbReference>
<dbReference type="SUPFAM" id="SSF118215">
    <property type="entry name" value="Proton glutamate symport protein"/>
    <property type="match status" value="1"/>
</dbReference>
<keyword evidence="6" id="KW-0769">Symport</keyword>
<dbReference type="GO" id="GO:0015175">
    <property type="term" value="F:neutral L-amino acid transmembrane transporter activity"/>
    <property type="evidence" value="ECO:0007669"/>
    <property type="project" value="TreeGrafter"/>
</dbReference>
<evidence type="ECO:0000313" key="7">
    <source>
        <dbReference type="EMBL" id="OLQ13694.1"/>
    </source>
</evidence>
<dbReference type="OrthoDB" id="420665at2759"/>
<keyword evidence="8" id="KW-1185">Reference proteome</keyword>
<feature type="transmembrane region" description="Helical" evidence="6">
    <location>
        <begin position="374"/>
        <end position="394"/>
    </location>
</feature>
<dbReference type="SUPFAM" id="SSF53448">
    <property type="entry name" value="Nucleotide-diphospho-sugar transferases"/>
    <property type="match status" value="1"/>
</dbReference>
<comment type="caution">
    <text evidence="7">The sequence shown here is derived from an EMBL/GenBank/DDBJ whole genome shotgun (WGS) entry which is preliminary data.</text>
</comment>
<dbReference type="EMBL" id="LSRX01000025">
    <property type="protein sequence ID" value="OLQ13694.1"/>
    <property type="molecule type" value="Genomic_DNA"/>
</dbReference>
<dbReference type="GO" id="GO:0005313">
    <property type="term" value="F:L-glutamate transmembrane transporter activity"/>
    <property type="evidence" value="ECO:0007669"/>
    <property type="project" value="TreeGrafter"/>
</dbReference>
<evidence type="ECO:0000256" key="3">
    <source>
        <dbReference type="ARBA" id="ARBA00022692"/>
    </source>
</evidence>
<feature type="transmembrane region" description="Helical" evidence="6">
    <location>
        <begin position="556"/>
        <end position="581"/>
    </location>
</feature>
<reference evidence="7 8" key="1">
    <citation type="submission" date="2016-02" db="EMBL/GenBank/DDBJ databases">
        <title>Genome analysis of coral dinoflagellate symbionts highlights evolutionary adaptations to a symbiotic lifestyle.</title>
        <authorList>
            <person name="Aranda M."/>
            <person name="Li Y."/>
            <person name="Liew Y.J."/>
            <person name="Baumgarten S."/>
            <person name="Simakov O."/>
            <person name="Wilson M."/>
            <person name="Piel J."/>
            <person name="Ashoor H."/>
            <person name="Bougouffa S."/>
            <person name="Bajic V.B."/>
            <person name="Ryu T."/>
            <person name="Ravasi T."/>
            <person name="Bayer T."/>
            <person name="Micklem G."/>
            <person name="Kim H."/>
            <person name="Bhak J."/>
            <person name="Lajeunesse T.C."/>
            <person name="Voolstra C.R."/>
        </authorList>
    </citation>
    <scope>NUCLEOTIDE SEQUENCE [LARGE SCALE GENOMIC DNA]</scope>
    <source>
        <strain evidence="7 8">CCMP2467</strain>
    </source>
</reference>
<dbReference type="Gene3D" id="1.10.3860.10">
    <property type="entry name" value="Sodium:dicarboxylate symporter"/>
    <property type="match status" value="1"/>
</dbReference>
<gene>
    <name evidence="7" type="primary">SLC1A2</name>
    <name evidence="7" type="ORF">AK812_SmicGene2320</name>
</gene>
<evidence type="ECO:0000256" key="1">
    <source>
        <dbReference type="ARBA" id="ARBA00004141"/>
    </source>
</evidence>
<organism evidence="7 8">
    <name type="scientific">Symbiodinium microadriaticum</name>
    <name type="common">Dinoflagellate</name>
    <name type="synonym">Zooxanthella microadriatica</name>
    <dbReference type="NCBI Taxonomy" id="2951"/>
    <lineage>
        <taxon>Eukaryota</taxon>
        <taxon>Sar</taxon>
        <taxon>Alveolata</taxon>
        <taxon>Dinophyceae</taxon>
        <taxon>Suessiales</taxon>
        <taxon>Symbiodiniaceae</taxon>
        <taxon>Symbiodinium</taxon>
    </lineage>
</organism>
<evidence type="ECO:0000256" key="5">
    <source>
        <dbReference type="ARBA" id="ARBA00023136"/>
    </source>
</evidence>
<dbReference type="Proteomes" id="UP000186817">
    <property type="component" value="Unassembled WGS sequence"/>
</dbReference>
<keyword evidence="2 6" id="KW-0813">Transport</keyword>
<dbReference type="AlphaFoldDB" id="A0A1Q9F1W6"/>
<proteinExistence type="inferred from homology"/>
<evidence type="ECO:0000313" key="8">
    <source>
        <dbReference type="Proteomes" id="UP000186817"/>
    </source>
</evidence>
<feature type="transmembrane region" description="Helical" evidence="6">
    <location>
        <begin position="593"/>
        <end position="617"/>
    </location>
</feature>
<evidence type="ECO:0000256" key="4">
    <source>
        <dbReference type="ARBA" id="ARBA00022989"/>
    </source>
</evidence>
<keyword evidence="4 6" id="KW-1133">Transmembrane helix</keyword>
<accession>A0A1Q9F1W6</accession>
<evidence type="ECO:0000256" key="2">
    <source>
        <dbReference type="ARBA" id="ARBA00022448"/>
    </source>
</evidence>
<keyword evidence="5 6" id="KW-0472">Membrane</keyword>
<name>A0A1Q9F1W6_SYMMI</name>